<dbReference type="SUPFAM" id="SSF50814">
    <property type="entry name" value="Lipocalins"/>
    <property type="match status" value="1"/>
</dbReference>
<dbReference type="EMBL" id="JBHLWN010000098">
    <property type="protein sequence ID" value="MFC0215477.1"/>
    <property type="molecule type" value="Genomic_DNA"/>
</dbReference>
<protein>
    <submittedName>
        <fullName evidence="1">DUF1934 domain-containing protein</fullName>
    </submittedName>
</protein>
<comment type="caution">
    <text evidence="1">The sequence shown here is derived from an EMBL/GenBank/DDBJ whole genome shotgun (WGS) entry which is preliminary data.</text>
</comment>
<evidence type="ECO:0000313" key="2">
    <source>
        <dbReference type="Proteomes" id="UP001589776"/>
    </source>
</evidence>
<gene>
    <name evidence="1" type="ORF">ACFFK0_24085</name>
</gene>
<name>A0ABV6DS66_9BACL</name>
<evidence type="ECO:0000313" key="1">
    <source>
        <dbReference type="EMBL" id="MFC0215477.1"/>
    </source>
</evidence>
<dbReference type="Pfam" id="PF09148">
    <property type="entry name" value="DUF1934"/>
    <property type="match status" value="1"/>
</dbReference>
<sequence length="157" mass="17435">MHKPEAAPAPRPPVKVAVTVESRGGGQRTAYRTQGDWYDKGDRSFIRYAEPAKEYGRTTTIVNIGPASVKILRQGDIRSDMTFVQGELRIGYYETAQGRMELAVRTRSVRDTWSSARTGSAARVRRGAVELAYDLEVAGERAGTYHVKLTIQEELSS</sequence>
<reference evidence="1 2" key="1">
    <citation type="submission" date="2024-09" db="EMBL/GenBank/DDBJ databases">
        <authorList>
            <person name="Sun Q."/>
            <person name="Mori K."/>
        </authorList>
    </citation>
    <scope>NUCLEOTIDE SEQUENCE [LARGE SCALE GENOMIC DNA]</scope>
    <source>
        <strain evidence="1 2">CCM 7759</strain>
    </source>
</reference>
<dbReference type="InterPro" id="IPR015231">
    <property type="entry name" value="DUF1934"/>
</dbReference>
<accession>A0ABV6DS66</accession>
<dbReference type="Gene3D" id="2.40.128.20">
    <property type="match status" value="1"/>
</dbReference>
<dbReference type="RefSeq" id="WP_377472925.1">
    <property type="nucleotide sequence ID" value="NZ_JBHLWN010000098.1"/>
</dbReference>
<proteinExistence type="predicted"/>
<keyword evidence="2" id="KW-1185">Reference proteome</keyword>
<dbReference type="InterPro" id="IPR012674">
    <property type="entry name" value="Calycin"/>
</dbReference>
<organism evidence="1 2">
    <name type="scientific">Paenibacillus chartarius</name>
    <dbReference type="NCBI Taxonomy" id="747481"/>
    <lineage>
        <taxon>Bacteria</taxon>
        <taxon>Bacillati</taxon>
        <taxon>Bacillota</taxon>
        <taxon>Bacilli</taxon>
        <taxon>Bacillales</taxon>
        <taxon>Paenibacillaceae</taxon>
        <taxon>Paenibacillus</taxon>
    </lineage>
</organism>
<dbReference type="Proteomes" id="UP001589776">
    <property type="component" value="Unassembled WGS sequence"/>
</dbReference>